<dbReference type="Proteomes" id="UP000187338">
    <property type="component" value="Unassembled WGS sequence"/>
</dbReference>
<accession>A0A1L8D0U9</accession>
<protein>
    <submittedName>
        <fullName evidence="1">Uncharacterized protein</fullName>
    </submittedName>
</protein>
<gene>
    <name evidence="1" type="ORF">ciss_06960</name>
</gene>
<evidence type="ECO:0000313" key="2">
    <source>
        <dbReference type="Proteomes" id="UP000187338"/>
    </source>
</evidence>
<dbReference type="EMBL" id="BDJL01000017">
    <property type="protein sequence ID" value="GAV24763.1"/>
    <property type="molecule type" value="Genomic_DNA"/>
</dbReference>
<comment type="caution">
    <text evidence="1">The sequence shown here is derived from an EMBL/GenBank/DDBJ whole genome shotgun (WGS) entry which is preliminary data.</text>
</comment>
<organism evidence="1 2">
    <name type="scientific">Carboxydothermus islandicus</name>
    <dbReference type="NCBI Taxonomy" id="661089"/>
    <lineage>
        <taxon>Bacteria</taxon>
        <taxon>Bacillati</taxon>
        <taxon>Bacillota</taxon>
        <taxon>Clostridia</taxon>
        <taxon>Thermoanaerobacterales</taxon>
        <taxon>Thermoanaerobacteraceae</taxon>
        <taxon>Carboxydothermus</taxon>
    </lineage>
</organism>
<reference evidence="2" key="1">
    <citation type="submission" date="2016-12" db="EMBL/GenBank/DDBJ databases">
        <title>Draft Genome Sequences od Carboxydothermus pertinax and islandicus, Hydrogenogenic Carboxydotrophic Bacteria.</title>
        <authorList>
            <person name="Fukuyama Y."/>
            <person name="Ohmae K."/>
            <person name="Yoneda Y."/>
            <person name="Yoshida T."/>
            <person name="Sako Y."/>
        </authorList>
    </citation>
    <scope>NUCLEOTIDE SEQUENCE [LARGE SCALE GENOMIC DNA]</scope>
    <source>
        <strain evidence="2">SET</strain>
    </source>
</reference>
<keyword evidence="2" id="KW-1185">Reference proteome</keyword>
<name>A0A1L8D0U9_9THEO</name>
<dbReference type="AlphaFoldDB" id="A0A1L8D0U9"/>
<proteinExistence type="predicted"/>
<evidence type="ECO:0000313" key="1">
    <source>
        <dbReference type="EMBL" id="GAV24763.1"/>
    </source>
</evidence>
<sequence>MAYENGYEVVNYIGNCIERYRKDPLIFTKATQLIPVYMLRKDWPFCVKDLDKTIKEILGDSLSSIASFVERYLDDPRIVWPENLPERFLDDLKIFHETISPIIKQASLGVASPLRFAGVNVSFYNDRPPLITIIRLDGEKLDLEITVEDLETTIQILNDILSKTKEKEVGRNEGNS</sequence>
<dbReference type="STRING" id="661089.ciss_06960"/>